<feature type="binding site" evidence="2">
    <location>
        <position position="37"/>
    </location>
    <ligand>
        <name>substrate</name>
    </ligand>
</feature>
<comment type="subunit">
    <text evidence="2">Homodimer.</text>
</comment>
<dbReference type="InterPro" id="IPR018520">
    <property type="entry name" value="UPP_synth-like_CS"/>
</dbReference>
<feature type="binding site" evidence="2">
    <location>
        <position position="75"/>
    </location>
    <ligand>
        <name>substrate</name>
    </ligand>
</feature>
<feature type="active site" evidence="2">
    <location>
        <position position="24"/>
    </location>
</feature>
<sequence>MKAVSLQTQTMDGQTPRHVAIIMDGNGRWAQARGLPRTAGHKRGAEAVRGVVEEAVHKGVRYLTLFGFSSENWKRPDGEVRDLLGIIRFYLRREISELHKKGIRLRVIGDRARLPEDIRALIDDSETLTSQNTRFDLIIALSYGGRDEIVRAARALAEDVRSGKIVPEDIDQDAFSRRLYTDDIPDPDLLIRTSGEKRVSNFLLWQMAYSELVFVDTLWPDFSAAVFSATLEEFDQRDRRYGAVRG</sequence>
<gene>
    <name evidence="3" type="ORF">EDD55_102199</name>
</gene>
<dbReference type="EC" id="2.5.1.-" evidence="2"/>
<organism evidence="3 4">
    <name type="scientific">Varunaivibrio sulfuroxidans</name>
    <dbReference type="NCBI Taxonomy" id="1773489"/>
    <lineage>
        <taxon>Bacteria</taxon>
        <taxon>Pseudomonadati</taxon>
        <taxon>Pseudomonadota</taxon>
        <taxon>Alphaproteobacteria</taxon>
        <taxon>Rhodospirillales</taxon>
        <taxon>Magnetovibrionaceae</taxon>
        <taxon>Varunaivibrio</taxon>
    </lineage>
</organism>
<evidence type="ECO:0000313" key="3">
    <source>
        <dbReference type="EMBL" id="TCS64157.1"/>
    </source>
</evidence>
<dbReference type="AlphaFoldDB" id="A0A4R3JEE6"/>
<dbReference type="NCBIfam" id="NF011405">
    <property type="entry name" value="PRK14830.1"/>
    <property type="match status" value="1"/>
</dbReference>
<dbReference type="GO" id="GO:0000287">
    <property type="term" value="F:magnesium ion binding"/>
    <property type="evidence" value="ECO:0007669"/>
    <property type="project" value="UniProtKB-UniRule"/>
</dbReference>
<evidence type="ECO:0000256" key="2">
    <source>
        <dbReference type="HAMAP-Rule" id="MF_01139"/>
    </source>
</evidence>
<dbReference type="Gene3D" id="3.40.1180.10">
    <property type="entry name" value="Decaprenyl diphosphate synthase-like"/>
    <property type="match status" value="1"/>
</dbReference>
<dbReference type="Proteomes" id="UP000295304">
    <property type="component" value="Unassembled WGS sequence"/>
</dbReference>
<dbReference type="HAMAP" id="MF_01139">
    <property type="entry name" value="ISPT"/>
    <property type="match status" value="1"/>
</dbReference>
<dbReference type="InterPro" id="IPR001441">
    <property type="entry name" value="UPP_synth-like"/>
</dbReference>
<feature type="binding site" evidence="2">
    <location>
        <position position="41"/>
    </location>
    <ligand>
        <name>substrate</name>
    </ligand>
</feature>
<dbReference type="EMBL" id="SLZW01000002">
    <property type="protein sequence ID" value="TCS64157.1"/>
    <property type="molecule type" value="Genomic_DNA"/>
</dbReference>
<dbReference type="PANTHER" id="PTHR10291">
    <property type="entry name" value="DEHYDRODOLICHYL DIPHOSPHATE SYNTHASE FAMILY MEMBER"/>
    <property type="match status" value="1"/>
</dbReference>
<feature type="binding site" evidence="2">
    <location>
        <position position="24"/>
    </location>
    <ligand>
        <name>Mg(2+)</name>
        <dbReference type="ChEBI" id="CHEBI:18420"/>
    </ligand>
</feature>
<feature type="binding site" evidence="2">
    <location>
        <begin position="25"/>
        <end position="28"/>
    </location>
    <ligand>
        <name>substrate</name>
    </ligand>
</feature>
<accession>A0A4R3JEE6</accession>
<dbReference type="PANTHER" id="PTHR10291:SF0">
    <property type="entry name" value="DEHYDRODOLICHYL DIPHOSPHATE SYNTHASE 2"/>
    <property type="match status" value="1"/>
</dbReference>
<proteinExistence type="inferred from homology"/>
<dbReference type="GO" id="GO:0008834">
    <property type="term" value="F:ditrans,polycis-undecaprenyl-diphosphate synthase [(2E,6E)-farnesyl-diphosphate specific] activity"/>
    <property type="evidence" value="ECO:0007669"/>
    <property type="project" value="TreeGrafter"/>
</dbReference>
<evidence type="ECO:0000256" key="1">
    <source>
        <dbReference type="ARBA" id="ARBA00022679"/>
    </source>
</evidence>
<feature type="binding site" evidence="2">
    <location>
        <position position="211"/>
    </location>
    <ligand>
        <name>Mg(2+)</name>
        <dbReference type="ChEBI" id="CHEBI:18420"/>
    </ligand>
</feature>
<keyword evidence="2" id="KW-0460">Magnesium</keyword>
<dbReference type="FunFam" id="3.40.1180.10:FF:000001">
    <property type="entry name" value="(2E,6E)-farnesyl-diphosphate-specific ditrans,polycis-undecaprenyl-diphosphate synthase"/>
    <property type="match status" value="1"/>
</dbReference>
<feature type="active site" description="Proton acceptor" evidence="2">
    <location>
        <position position="72"/>
    </location>
</feature>
<dbReference type="PROSITE" id="PS01066">
    <property type="entry name" value="UPP_SYNTHASE"/>
    <property type="match status" value="1"/>
</dbReference>
<keyword evidence="4" id="KW-1185">Reference proteome</keyword>
<comment type="function">
    <text evidence="2">Catalyzes the condensation of isopentenyl diphosphate (IPP) with allylic pyrophosphates generating different type of terpenoids.</text>
</comment>
<comment type="similarity">
    <text evidence="2">Belongs to the UPP synthase family.</text>
</comment>
<dbReference type="NCBIfam" id="TIGR00055">
    <property type="entry name" value="uppS"/>
    <property type="match status" value="1"/>
</dbReference>
<keyword evidence="1 2" id="KW-0808">Transferase</keyword>
<feature type="binding site" evidence="2">
    <location>
        <begin position="198"/>
        <end position="200"/>
    </location>
    <ligand>
        <name>substrate</name>
    </ligand>
</feature>
<dbReference type="CDD" id="cd00475">
    <property type="entry name" value="Cis_IPPS"/>
    <property type="match status" value="1"/>
</dbReference>
<comment type="cofactor">
    <cofactor evidence="2">
        <name>Mg(2+)</name>
        <dbReference type="ChEBI" id="CHEBI:18420"/>
    </cofactor>
    <text evidence="2">Binds 2 magnesium ions per subunit.</text>
</comment>
<feature type="binding site" evidence="2">
    <location>
        <position position="29"/>
    </location>
    <ligand>
        <name>substrate</name>
    </ligand>
</feature>
<feature type="binding site" evidence="2">
    <location>
        <begin position="69"/>
        <end position="71"/>
    </location>
    <ligand>
        <name>substrate</name>
    </ligand>
</feature>
<dbReference type="GO" id="GO:0005829">
    <property type="term" value="C:cytosol"/>
    <property type="evidence" value="ECO:0007669"/>
    <property type="project" value="TreeGrafter"/>
</dbReference>
<dbReference type="GO" id="GO:0016094">
    <property type="term" value="P:polyprenol biosynthetic process"/>
    <property type="evidence" value="ECO:0007669"/>
    <property type="project" value="TreeGrafter"/>
</dbReference>
<dbReference type="InterPro" id="IPR036424">
    <property type="entry name" value="UPP_synth-like_sf"/>
</dbReference>
<feature type="binding site" evidence="2">
    <location>
        <position position="192"/>
    </location>
    <ligand>
        <name>substrate</name>
    </ligand>
</feature>
<feature type="binding site" evidence="2">
    <location>
        <position position="73"/>
    </location>
    <ligand>
        <name>substrate</name>
    </ligand>
</feature>
<comment type="caution">
    <text evidence="3">The sequence shown here is derived from an EMBL/GenBank/DDBJ whole genome shotgun (WGS) entry which is preliminary data.</text>
</comment>
<evidence type="ECO:0000313" key="4">
    <source>
        <dbReference type="Proteomes" id="UP000295304"/>
    </source>
</evidence>
<dbReference type="NCBIfam" id="NF011408">
    <property type="entry name" value="PRK14834.1"/>
    <property type="match status" value="1"/>
</dbReference>
<reference evidence="3 4" key="1">
    <citation type="submission" date="2019-03" db="EMBL/GenBank/DDBJ databases">
        <title>Genomic Encyclopedia of Type Strains, Phase IV (KMG-IV): sequencing the most valuable type-strain genomes for metagenomic binning, comparative biology and taxonomic classification.</title>
        <authorList>
            <person name="Goeker M."/>
        </authorList>
    </citation>
    <scope>NUCLEOTIDE SEQUENCE [LARGE SCALE GENOMIC DNA]</scope>
    <source>
        <strain evidence="3 4">DSM 101688</strain>
    </source>
</reference>
<dbReference type="RefSeq" id="WP_207893096.1">
    <property type="nucleotide sequence ID" value="NZ_CP119676.1"/>
</dbReference>
<name>A0A4R3JEE6_9PROT</name>
<dbReference type="SUPFAM" id="SSF64005">
    <property type="entry name" value="Undecaprenyl diphosphate synthase"/>
    <property type="match status" value="1"/>
</dbReference>
<keyword evidence="2" id="KW-0479">Metal-binding</keyword>
<protein>
    <recommendedName>
        <fullName evidence="2">Isoprenyl transferase</fullName>
        <ecNumber evidence="2">2.5.1.-</ecNumber>
    </recommendedName>
</protein>
<dbReference type="Pfam" id="PF01255">
    <property type="entry name" value="Prenyltransf"/>
    <property type="match status" value="1"/>
</dbReference>